<protein>
    <submittedName>
        <fullName evidence="2">Uncharacterized protein</fullName>
    </submittedName>
</protein>
<comment type="caution">
    <text evidence="2">The sequence shown here is derived from an EMBL/GenBank/DDBJ whole genome shotgun (WGS) entry which is preliminary data.</text>
</comment>
<dbReference type="AlphaFoldDB" id="A0A365H3H3"/>
<gene>
    <name evidence="2" type="ORF">DPM19_18475</name>
</gene>
<evidence type="ECO:0000313" key="2">
    <source>
        <dbReference type="EMBL" id="RAY13655.1"/>
    </source>
</evidence>
<sequence>MYKYTSVAGDPIPARDGFAVDDQDESEDSTVVSLGTVDEHDLVQIAAWDDGMGLDVELLLTLPHARAVRDRLSEAIRIIEERGKTPR</sequence>
<evidence type="ECO:0000313" key="3">
    <source>
        <dbReference type="Proteomes" id="UP000251891"/>
    </source>
</evidence>
<reference evidence="2 3" key="1">
    <citation type="submission" date="2018-06" db="EMBL/GenBank/DDBJ databases">
        <title>Actinomadura craniellae sp. nov. isolated from marine sponge Craniella sp.</title>
        <authorList>
            <person name="Li L."/>
            <person name="Xu Q.H."/>
            <person name="Lin H.W."/>
            <person name="Lu Y.H."/>
        </authorList>
    </citation>
    <scope>NUCLEOTIDE SEQUENCE [LARGE SCALE GENOMIC DNA]</scope>
    <source>
        <strain evidence="2 3">LHW63021</strain>
    </source>
</reference>
<proteinExistence type="predicted"/>
<dbReference type="OrthoDB" id="9867634at2"/>
<evidence type="ECO:0000256" key="1">
    <source>
        <dbReference type="SAM" id="MobiDB-lite"/>
    </source>
</evidence>
<keyword evidence="3" id="KW-1185">Reference proteome</keyword>
<feature type="region of interest" description="Disordered" evidence="1">
    <location>
        <begin position="1"/>
        <end position="24"/>
    </location>
</feature>
<dbReference type="RefSeq" id="WP_111869195.1">
    <property type="nucleotide sequence ID" value="NZ_QLYX01000008.1"/>
</dbReference>
<dbReference type="Proteomes" id="UP000251891">
    <property type="component" value="Unassembled WGS sequence"/>
</dbReference>
<dbReference type="EMBL" id="QLYX01000008">
    <property type="protein sequence ID" value="RAY13655.1"/>
    <property type="molecule type" value="Genomic_DNA"/>
</dbReference>
<name>A0A365H3H3_9ACTN</name>
<organism evidence="2 3">
    <name type="scientific">Actinomadura craniellae</name>
    <dbReference type="NCBI Taxonomy" id="2231787"/>
    <lineage>
        <taxon>Bacteria</taxon>
        <taxon>Bacillati</taxon>
        <taxon>Actinomycetota</taxon>
        <taxon>Actinomycetes</taxon>
        <taxon>Streptosporangiales</taxon>
        <taxon>Thermomonosporaceae</taxon>
        <taxon>Actinomadura</taxon>
    </lineage>
</organism>
<accession>A0A365H3H3</accession>